<name>A0ABY7ZMG7_9ACTN</name>
<dbReference type="PANTHER" id="PTHR47151:SF2">
    <property type="entry name" value="AMINO ACID BINDING PROTEIN"/>
    <property type="match status" value="1"/>
</dbReference>
<evidence type="ECO:0000313" key="8">
    <source>
        <dbReference type="Proteomes" id="UP001219605"/>
    </source>
</evidence>
<protein>
    <submittedName>
        <fullName evidence="7">Branched-chain amino acid ABC transporter substrate-binding protein</fullName>
    </submittedName>
</protein>
<dbReference type="PRINTS" id="PR00337">
    <property type="entry name" value="LEUILEVALBP"/>
</dbReference>
<feature type="domain" description="Leucine-binding protein" evidence="6">
    <location>
        <begin position="43"/>
        <end position="386"/>
    </location>
</feature>
<dbReference type="InterPro" id="IPR000709">
    <property type="entry name" value="Leu_Ile_Val-bd"/>
</dbReference>
<dbReference type="Pfam" id="PF13458">
    <property type="entry name" value="Peripla_BP_6"/>
    <property type="match status" value="1"/>
</dbReference>
<evidence type="ECO:0000256" key="2">
    <source>
        <dbReference type="ARBA" id="ARBA00022448"/>
    </source>
</evidence>
<feature type="chain" id="PRO_5045897921" evidence="5">
    <location>
        <begin position="30"/>
        <end position="407"/>
    </location>
</feature>
<keyword evidence="3 5" id="KW-0732">Signal</keyword>
<dbReference type="CDD" id="cd06342">
    <property type="entry name" value="PBP1_ABC_LIVBP-like"/>
    <property type="match status" value="1"/>
</dbReference>
<proteinExistence type="inferred from homology"/>
<evidence type="ECO:0000256" key="4">
    <source>
        <dbReference type="ARBA" id="ARBA00022970"/>
    </source>
</evidence>
<evidence type="ECO:0000313" key="7">
    <source>
        <dbReference type="EMBL" id="WDZ83457.1"/>
    </source>
</evidence>
<dbReference type="Proteomes" id="UP001219605">
    <property type="component" value="Chromosome"/>
</dbReference>
<comment type="similarity">
    <text evidence="1">Belongs to the leucine-binding protein family.</text>
</comment>
<dbReference type="RefSeq" id="WP_275029980.1">
    <property type="nucleotide sequence ID" value="NZ_CP118615.1"/>
</dbReference>
<evidence type="ECO:0000256" key="5">
    <source>
        <dbReference type="SAM" id="SignalP"/>
    </source>
</evidence>
<evidence type="ECO:0000256" key="3">
    <source>
        <dbReference type="ARBA" id="ARBA00022729"/>
    </source>
</evidence>
<evidence type="ECO:0000256" key="1">
    <source>
        <dbReference type="ARBA" id="ARBA00010062"/>
    </source>
</evidence>
<sequence>MIRKLRSTGTGLGRRAVVVTATLPLLALAACQGAEAESGGDGPIRIGVLAPTSGSVSADGEGMVRATRLVVDKVNAEGGIGGRQIELVIADDACEAQAGTQAAQKLVNDKVVAIVGGFCSSATLPAIELFHRNGDLPFVVAVSSNPKVTDAGYPNITRYIGRDDQEAPVLTTYVIDQLKSTKLAIMNDNTEFSRSVAQNVEKNVKTAGGTQIVYNDSIQPGQNDYRAALERVRTTGADTLLYTGFYPEFGVLAKQWKSLNQPYQIVGGASSIDLSVIKSSPEAARDERFSIVSYPTASLLDNAKATAFREAYRKAYNAEPAQYDVFQYDATEGLVAALKENPDDLSTEALNKRLRALSFEGITGQISFDDRGDRKAFPFLAVRAKDDTTFGPVFQFAPDGGWAAVGS</sequence>
<organism evidence="7 8">
    <name type="scientific">Micromonospora cathayae</name>
    <dbReference type="NCBI Taxonomy" id="3028804"/>
    <lineage>
        <taxon>Bacteria</taxon>
        <taxon>Bacillati</taxon>
        <taxon>Actinomycetota</taxon>
        <taxon>Actinomycetes</taxon>
        <taxon>Micromonosporales</taxon>
        <taxon>Micromonosporaceae</taxon>
        <taxon>Micromonospora</taxon>
    </lineage>
</organism>
<dbReference type="SUPFAM" id="SSF53822">
    <property type="entry name" value="Periplasmic binding protein-like I"/>
    <property type="match status" value="1"/>
</dbReference>
<gene>
    <name evidence="7" type="ORF">PVK37_23765</name>
</gene>
<dbReference type="Gene3D" id="3.40.50.2300">
    <property type="match status" value="2"/>
</dbReference>
<dbReference type="PROSITE" id="PS51257">
    <property type="entry name" value="PROKAR_LIPOPROTEIN"/>
    <property type="match status" value="1"/>
</dbReference>
<accession>A0ABY7ZMG7</accession>
<keyword evidence="2" id="KW-0813">Transport</keyword>
<evidence type="ECO:0000259" key="6">
    <source>
        <dbReference type="Pfam" id="PF13458"/>
    </source>
</evidence>
<feature type="signal peptide" evidence="5">
    <location>
        <begin position="1"/>
        <end position="29"/>
    </location>
</feature>
<keyword evidence="8" id="KW-1185">Reference proteome</keyword>
<reference evidence="7 8" key="1">
    <citation type="submission" date="2023-02" db="EMBL/GenBank/DDBJ databases">
        <authorList>
            <person name="Mo P."/>
        </authorList>
    </citation>
    <scope>NUCLEOTIDE SEQUENCE [LARGE SCALE GENOMIC DNA]</scope>
    <source>
        <strain evidence="7 8">HUAS 3</strain>
    </source>
</reference>
<dbReference type="PANTHER" id="PTHR47151">
    <property type="entry name" value="LEU/ILE/VAL-BINDING ABC TRANSPORTER SUBUNIT"/>
    <property type="match status" value="1"/>
</dbReference>
<keyword evidence="4" id="KW-0029">Amino-acid transport</keyword>
<dbReference type="EMBL" id="CP118615">
    <property type="protein sequence ID" value="WDZ83457.1"/>
    <property type="molecule type" value="Genomic_DNA"/>
</dbReference>
<dbReference type="InterPro" id="IPR028082">
    <property type="entry name" value="Peripla_BP_I"/>
</dbReference>
<dbReference type="InterPro" id="IPR028081">
    <property type="entry name" value="Leu-bd"/>
</dbReference>